<dbReference type="AlphaFoldDB" id="A0A1D2MLU3"/>
<evidence type="ECO:0000313" key="4">
    <source>
        <dbReference type="Proteomes" id="UP000094527"/>
    </source>
</evidence>
<dbReference type="CDD" id="cd00130">
    <property type="entry name" value="PAS"/>
    <property type="match status" value="1"/>
</dbReference>
<accession>A0A1D2MLU3</accession>
<protein>
    <submittedName>
        <fullName evidence="3">Nuclear receptor coactivator 2</fullName>
    </submittedName>
</protein>
<dbReference type="InterPro" id="IPR000014">
    <property type="entry name" value="PAS"/>
</dbReference>
<dbReference type="PROSITE" id="PS50112">
    <property type="entry name" value="PAS"/>
    <property type="match status" value="1"/>
</dbReference>
<dbReference type="Proteomes" id="UP000094527">
    <property type="component" value="Unassembled WGS sequence"/>
</dbReference>
<dbReference type="OrthoDB" id="10035882at2759"/>
<dbReference type="Gene3D" id="4.10.280.10">
    <property type="entry name" value="Helix-loop-helix DNA-binding domain"/>
    <property type="match status" value="1"/>
</dbReference>
<evidence type="ECO:0000259" key="2">
    <source>
        <dbReference type="PROSITE" id="PS50112"/>
    </source>
</evidence>
<dbReference type="PANTHER" id="PTHR10684">
    <property type="entry name" value="NUCLEAR RECEPTOR COACTIVATOR"/>
    <property type="match status" value="1"/>
</dbReference>
<reference evidence="3 4" key="1">
    <citation type="journal article" date="2016" name="Genome Biol. Evol.">
        <title>Gene Family Evolution Reflects Adaptation to Soil Environmental Stressors in the Genome of the Collembolan Orchesella cincta.</title>
        <authorList>
            <person name="Faddeeva-Vakhrusheva A."/>
            <person name="Derks M.F."/>
            <person name="Anvar S.Y."/>
            <person name="Agamennone V."/>
            <person name="Suring W."/>
            <person name="Smit S."/>
            <person name="van Straalen N.M."/>
            <person name="Roelofs D."/>
        </authorList>
    </citation>
    <scope>NUCLEOTIDE SEQUENCE [LARGE SCALE GENOMIC DNA]</scope>
    <source>
        <tissue evidence="3">Mixed pool</tissue>
    </source>
</reference>
<sequence>MSSLSVKPDKCAILQETVNQIRRIKSSEDSSSSCTTISASSSAGQVQQGEVSSSTNILANEILCPLVLEALDGFLFVVNGDGIVEFVSDNVNGFINFNPNELVAKSIYNVIHLADHARFSSSLLPMSIAGWNSSSSSSQSGSVTPQPPTPTNDQEPQKHQRTFNIRVLVKSDRECSLPPEEPQIATSSHYENMQITAMLMPPNTCASASGNQERALTPSTSSTQDTRLVCIARRLPPNERAPGLPVEQFTTKLRPDGHIIGLDTSGLSPNWAQFLKKEQIVNNTLLQELAHHQDLGKLTTHLRETFSSGSSTSPVYRMKFGEKLVLVQTKSKVFAFNPNTEPDFIMATHTIIQNDNDSPPPPPPLTPHGNPLTPQSVASNNPLTPQQGPSSQIPSRRSSRKHQTPKPRSCHPQQ</sequence>
<feature type="region of interest" description="Disordered" evidence="1">
    <location>
        <begin position="134"/>
        <end position="161"/>
    </location>
</feature>
<feature type="region of interest" description="Disordered" evidence="1">
    <location>
        <begin position="352"/>
        <end position="414"/>
    </location>
</feature>
<dbReference type="InterPro" id="IPR036638">
    <property type="entry name" value="HLH_DNA-bd_sf"/>
</dbReference>
<feature type="domain" description="PAS" evidence="2">
    <location>
        <begin position="67"/>
        <end position="123"/>
    </location>
</feature>
<dbReference type="Gene3D" id="3.30.450.20">
    <property type="entry name" value="PAS domain"/>
    <property type="match status" value="2"/>
</dbReference>
<dbReference type="InterPro" id="IPR035965">
    <property type="entry name" value="PAS-like_dom_sf"/>
</dbReference>
<dbReference type="GO" id="GO:0016922">
    <property type="term" value="F:nuclear receptor binding"/>
    <property type="evidence" value="ECO:0007669"/>
    <property type="project" value="TreeGrafter"/>
</dbReference>
<gene>
    <name evidence="3" type="ORF">Ocin01_12673</name>
</gene>
<keyword evidence="4" id="KW-1185">Reference proteome</keyword>
<keyword evidence="3" id="KW-0675">Receptor</keyword>
<dbReference type="STRING" id="48709.A0A1D2MLU3"/>
<dbReference type="SMART" id="SM00091">
    <property type="entry name" value="PAS"/>
    <property type="match status" value="1"/>
</dbReference>
<dbReference type="SUPFAM" id="SSF55785">
    <property type="entry name" value="PYP-like sensor domain (PAS domain)"/>
    <property type="match status" value="2"/>
</dbReference>
<feature type="compositionally biased region" description="Low complexity" evidence="1">
    <location>
        <begin position="134"/>
        <end position="144"/>
    </location>
</feature>
<feature type="compositionally biased region" description="Low complexity" evidence="1">
    <location>
        <begin position="385"/>
        <end position="396"/>
    </location>
</feature>
<name>A0A1D2MLU3_ORCCI</name>
<dbReference type="GO" id="GO:0003713">
    <property type="term" value="F:transcription coactivator activity"/>
    <property type="evidence" value="ECO:0007669"/>
    <property type="project" value="InterPro"/>
</dbReference>
<dbReference type="GO" id="GO:0046983">
    <property type="term" value="F:protein dimerization activity"/>
    <property type="evidence" value="ECO:0007669"/>
    <property type="project" value="InterPro"/>
</dbReference>
<feature type="compositionally biased region" description="Basic residues" evidence="1">
    <location>
        <begin position="397"/>
        <end position="414"/>
    </location>
</feature>
<dbReference type="Pfam" id="PF14598">
    <property type="entry name" value="PAS_11"/>
    <property type="match status" value="1"/>
</dbReference>
<evidence type="ECO:0000256" key="1">
    <source>
        <dbReference type="SAM" id="MobiDB-lite"/>
    </source>
</evidence>
<dbReference type="GO" id="GO:0005634">
    <property type="term" value="C:nucleus"/>
    <property type="evidence" value="ECO:0007669"/>
    <property type="project" value="InterPro"/>
</dbReference>
<comment type="caution">
    <text evidence="3">The sequence shown here is derived from an EMBL/GenBank/DDBJ whole genome shotgun (WGS) entry which is preliminary data.</text>
</comment>
<dbReference type="InterPro" id="IPR017426">
    <property type="entry name" value="Nuclear_rcpt_coactivator"/>
</dbReference>
<dbReference type="EMBL" id="LJIJ01000873">
    <property type="protein sequence ID" value="ODM94000.1"/>
    <property type="molecule type" value="Genomic_DNA"/>
</dbReference>
<dbReference type="GO" id="GO:0045944">
    <property type="term" value="P:positive regulation of transcription by RNA polymerase II"/>
    <property type="evidence" value="ECO:0007669"/>
    <property type="project" value="TreeGrafter"/>
</dbReference>
<dbReference type="OMA" id="PDFIMAT"/>
<dbReference type="GO" id="GO:0032870">
    <property type="term" value="P:cellular response to hormone stimulus"/>
    <property type="evidence" value="ECO:0007669"/>
    <property type="project" value="TreeGrafter"/>
</dbReference>
<proteinExistence type="predicted"/>
<feature type="compositionally biased region" description="Polar residues" evidence="1">
    <location>
        <begin position="375"/>
        <end position="384"/>
    </location>
</feature>
<evidence type="ECO:0000313" key="3">
    <source>
        <dbReference type="EMBL" id="ODM94000.1"/>
    </source>
</evidence>
<dbReference type="PANTHER" id="PTHR10684:SF4">
    <property type="entry name" value="TAIMAN, ISOFORM G"/>
    <property type="match status" value="1"/>
</dbReference>
<organism evidence="3 4">
    <name type="scientific">Orchesella cincta</name>
    <name type="common">Springtail</name>
    <name type="synonym">Podura cincta</name>
    <dbReference type="NCBI Taxonomy" id="48709"/>
    <lineage>
        <taxon>Eukaryota</taxon>
        <taxon>Metazoa</taxon>
        <taxon>Ecdysozoa</taxon>
        <taxon>Arthropoda</taxon>
        <taxon>Hexapoda</taxon>
        <taxon>Collembola</taxon>
        <taxon>Entomobryomorpha</taxon>
        <taxon>Entomobryoidea</taxon>
        <taxon>Orchesellidae</taxon>
        <taxon>Orchesellinae</taxon>
        <taxon>Orchesella</taxon>
    </lineage>
</organism>